<dbReference type="RefSeq" id="WP_131603469.1">
    <property type="nucleotide sequence ID" value="NZ_SJLU01000032.1"/>
</dbReference>
<evidence type="ECO:0000313" key="3">
    <source>
        <dbReference type="Proteomes" id="UP000291866"/>
    </source>
</evidence>
<dbReference type="CDD" id="cd05403">
    <property type="entry name" value="NT_KNTase_like"/>
    <property type="match status" value="1"/>
</dbReference>
<dbReference type="InterPro" id="IPR043519">
    <property type="entry name" value="NT_sf"/>
</dbReference>
<feature type="domain" description="Polymerase beta nucleotidyltransferase" evidence="1">
    <location>
        <begin position="3"/>
        <end position="71"/>
    </location>
</feature>
<gene>
    <name evidence="2" type="ORF">E0H31_34980</name>
</gene>
<dbReference type="EMBL" id="SJLU01000032">
    <property type="protein sequence ID" value="TBX85231.1"/>
    <property type="molecule type" value="Genomic_DNA"/>
</dbReference>
<protein>
    <submittedName>
        <fullName evidence="2">Nucleotidyltransferase domain-containing protein</fullName>
    </submittedName>
</protein>
<dbReference type="GO" id="GO:0016740">
    <property type="term" value="F:transferase activity"/>
    <property type="evidence" value="ECO:0007669"/>
    <property type="project" value="UniProtKB-KW"/>
</dbReference>
<sequence length="227" mass="25428">MTIEAIFLYGSWARGDQGEKSDNDLLMVTDEGRSYHVTDGHHSMTYYPLAALKEMARQGDLFVYHIVLEAKSVFDPNGILEILRGVFRPKESYRVEISHGGDLGWYLVHHHQSLSPTLVAKRIAWSVRTILIAKSAMLGRPVFAPDKLVSLSTFRETKQLIATRHGNFTPEAVPTLRSFLGFEGLPDPLGPDASEPAWRRHFAETSNHVGVQLLRQLGEQSAVSAYE</sequence>
<organism evidence="2 3">
    <name type="scientific">Rhizobium leguminosarum bv. viciae</name>
    <dbReference type="NCBI Taxonomy" id="387"/>
    <lineage>
        <taxon>Bacteria</taxon>
        <taxon>Pseudomonadati</taxon>
        <taxon>Pseudomonadota</taxon>
        <taxon>Alphaproteobacteria</taxon>
        <taxon>Hyphomicrobiales</taxon>
        <taxon>Rhizobiaceae</taxon>
        <taxon>Rhizobium/Agrobacterium group</taxon>
        <taxon>Rhizobium</taxon>
    </lineage>
</organism>
<dbReference type="Proteomes" id="UP000291866">
    <property type="component" value="Unassembled WGS sequence"/>
</dbReference>
<proteinExistence type="predicted"/>
<dbReference type="InterPro" id="IPR041633">
    <property type="entry name" value="Polbeta"/>
</dbReference>
<evidence type="ECO:0000313" key="2">
    <source>
        <dbReference type="EMBL" id="TBX85231.1"/>
    </source>
</evidence>
<comment type="caution">
    <text evidence="2">The sequence shown here is derived from an EMBL/GenBank/DDBJ whole genome shotgun (WGS) entry which is preliminary data.</text>
</comment>
<name>A0A8G2IR87_RHILV</name>
<dbReference type="Gene3D" id="3.30.460.10">
    <property type="entry name" value="Beta Polymerase, domain 2"/>
    <property type="match status" value="1"/>
</dbReference>
<reference evidence="2 3" key="1">
    <citation type="submission" date="2019-02" db="EMBL/GenBank/DDBJ databases">
        <title>The competitiveness to form nodules shapes the capacities of Rhizobium leguminosarum sv viciae communities to promote symbiosis with specific hosts.</title>
        <authorList>
            <person name="Boivin S."/>
            <person name="Lepetit M."/>
        </authorList>
    </citation>
    <scope>NUCLEOTIDE SEQUENCE [LARGE SCALE GENOMIC DNA]</scope>
    <source>
        <strain evidence="2 3">SPF4F3</strain>
    </source>
</reference>
<dbReference type="AlphaFoldDB" id="A0A8G2IR87"/>
<dbReference type="SUPFAM" id="SSF81301">
    <property type="entry name" value="Nucleotidyltransferase"/>
    <property type="match status" value="1"/>
</dbReference>
<keyword evidence="2" id="KW-0808">Transferase</keyword>
<evidence type="ECO:0000259" key="1">
    <source>
        <dbReference type="Pfam" id="PF18765"/>
    </source>
</evidence>
<accession>A0A8G2IR87</accession>
<dbReference type="Pfam" id="PF18765">
    <property type="entry name" value="Polbeta"/>
    <property type="match status" value="1"/>
</dbReference>